<sequence length="93" mass="10707">MCFWLIFFVFQFLVIWVCENRSQASFVVEFSVSETDLFVESQLGDIVSLKELFGVVSPFSTALFVPSGFSERRFKTTPDLSFSKYIKLALAKR</sequence>
<reference evidence="1" key="1">
    <citation type="submission" date="2016-10" db="EMBL/GenBank/DDBJ databases">
        <title>The High Quality Genome of Vibrio alginolyticus K01M1.</title>
        <authorList>
            <person name="Wendling C."/>
            <person name="Chibani C.M."/>
            <person name="Hertel R."/>
            <person name="Sproer C."/>
            <person name="Bunk B."/>
            <person name="Overmann J."/>
            <person name="Roth O."/>
            <person name="Liesegang H."/>
        </authorList>
    </citation>
    <scope>NUCLEOTIDE SEQUENCE</scope>
    <source>
        <strain evidence="1">K05K4</strain>
    </source>
</reference>
<proteinExistence type="predicted"/>
<protein>
    <submittedName>
        <fullName evidence="1">Uncharacterized protein</fullName>
    </submittedName>
</protein>
<name>A0A1W6TCX3_VIBAL</name>
<accession>A0A1W6TCX3</accession>
<gene>
    <name evidence="1" type="ORF">K05K4_19150</name>
</gene>
<organism evidence="1">
    <name type="scientific">Vibrio alginolyticus</name>
    <dbReference type="NCBI Taxonomy" id="663"/>
    <lineage>
        <taxon>Bacteria</taxon>
        <taxon>Pseudomonadati</taxon>
        <taxon>Pseudomonadota</taxon>
        <taxon>Gammaproteobacteria</taxon>
        <taxon>Vibrionales</taxon>
        <taxon>Vibrionaceae</taxon>
        <taxon>Vibrio</taxon>
    </lineage>
</organism>
<evidence type="ECO:0000313" key="1">
    <source>
        <dbReference type="EMBL" id="ARP18749.1"/>
    </source>
</evidence>
<dbReference type="EMBL" id="CP017902">
    <property type="protein sequence ID" value="ARP18749.1"/>
    <property type="molecule type" value="Genomic_DNA"/>
</dbReference>
<dbReference type="AlphaFoldDB" id="A0A1W6TCX3"/>